<dbReference type="SMART" id="SM01052">
    <property type="entry name" value="CAP_GLY"/>
    <property type="match status" value="1"/>
</dbReference>
<evidence type="ECO:0000259" key="7">
    <source>
        <dbReference type="PROSITE" id="PS50245"/>
    </source>
</evidence>
<dbReference type="PANTHER" id="PTHR18916">
    <property type="entry name" value="DYNACTIN 1-RELATED MICROTUBULE-BINDING"/>
    <property type="match status" value="1"/>
</dbReference>
<dbReference type="GO" id="GO:0031122">
    <property type="term" value="P:cytoplasmic microtubule organization"/>
    <property type="evidence" value="ECO:0007669"/>
    <property type="project" value="TreeGrafter"/>
</dbReference>
<dbReference type="InterPro" id="IPR036859">
    <property type="entry name" value="CAP-Gly_dom_sf"/>
</dbReference>
<feature type="domain" description="Ubiquitin-like" evidence="6">
    <location>
        <begin position="103"/>
        <end position="146"/>
    </location>
</feature>
<comment type="caution">
    <text evidence="8">The sequence shown here is derived from an EMBL/GenBank/DDBJ whole genome shotgun (WGS) entry which is preliminary data.</text>
</comment>
<dbReference type="SUPFAM" id="SSF54236">
    <property type="entry name" value="Ubiquitin-like"/>
    <property type="match status" value="1"/>
</dbReference>
<feature type="region of interest" description="Disordered" evidence="5">
    <location>
        <begin position="179"/>
        <end position="199"/>
    </location>
</feature>
<dbReference type="Gene3D" id="3.10.20.90">
    <property type="entry name" value="Phosphatidylinositol 3-kinase Catalytic Subunit, Chain A, domain 1"/>
    <property type="match status" value="1"/>
</dbReference>
<feature type="non-terminal residue" evidence="8">
    <location>
        <position position="1"/>
    </location>
</feature>
<keyword evidence="2" id="KW-0963">Cytoplasm</keyword>
<dbReference type="PANTHER" id="PTHR18916:SF85">
    <property type="entry name" value="TUBULIN-FOLDING COFACTOR B"/>
    <property type="match status" value="1"/>
</dbReference>
<dbReference type="GO" id="GO:0035371">
    <property type="term" value="C:microtubule plus-end"/>
    <property type="evidence" value="ECO:0007669"/>
    <property type="project" value="TreeGrafter"/>
</dbReference>
<evidence type="ECO:0000256" key="3">
    <source>
        <dbReference type="ARBA" id="ARBA00023186"/>
    </source>
</evidence>
<keyword evidence="3" id="KW-0143">Chaperone</keyword>
<evidence type="ECO:0000313" key="8">
    <source>
        <dbReference type="EMBL" id="KND94300.1"/>
    </source>
</evidence>
<dbReference type="PROSITE" id="PS50053">
    <property type="entry name" value="UBIQUITIN_2"/>
    <property type="match status" value="1"/>
</dbReference>
<protein>
    <submittedName>
        <fullName evidence="8">Cell polarity protein alp11</fullName>
    </submittedName>
</protein>
<dbReference type="Gene3D" id="2.30.30.190">
    <property type="entry name" value="CAP Gly-rich-like domain"/>
    <property type="match status" value="1"/>
</dbReference>
<gene>
    <name evidence="8" type="ORF">TOPH_01016</name>
</gene>
<dbReference type="STRING" id="1163406.A0A0L0NKP3"/>
<dbReference type="InterPro" id="IPR029071">
    <property type="entry name" value="Ubiquitin-like_domsf"/>
</dbReference>
<evidence type="ECO:0000256" key="5">
    <source>
        <dbReference type="SAM" id="MobiDB-lite"/>
    </source>
</evidence>
<dbReference type="AlphaFoldDB" id="A0A0L0NKP3"/>
<dbReference type="Pfam" id="PF14560">
    <property type="entry name" value="Ubiquitin_2"/>
    <property type="match status" value="1"/>
</dbReference>
<dbReference type="Pfam" id="PF01302">
    <property type="entry name" value="CAP_GLY"/>
    <property type="match status" value="1"/>
</dbReference>
<evidence type="ECO:0000256" key="4">
    <source>
        <dbReference type="ARBA" id="ARBA00025779"/>
    </source>
</evidence>
<feature type="region of interest" description="Disordered" evidence="5">
    <location>
        <begin position="77"/>
        <end position="100"/>
    </location>
</feature>
<comment type="subcellular location">
    <subcellularLocation>
        <location evidence="1">Cytoplasm</location>
    </subcellularLocation>
</comment>
<dbReference type="SUPFAM" id="SSF74924">
    <property type="entry name" value="Cap-Gly domain"/>
    <property type="match status" value="1"/>
</dbReference>
<keyword evidence="9" id="KW-1185">Reference proteome</keyword>
<comment type="similarity">
    <text evidence="4">Belongs to the TBCB family.</text>
</comment>
<dbReference type="OrthoDB" id="5295208at2759"/>
<dbReference type="InterPro" id="IPR000626">
    <property type="entry name" value="Ubiquitin-like_dom"/>
</dbReference>
<dbReference type="GO" id="GO:0051010">
    <property type="term" value="F:microtubule plus-end binding"/>
    <property type="evidence" value="ECO:0007669"/>
    <property type="project" value="TreeGrafter"/>
</dbReference>
<sequence>LALLPRDIISLPVVSPSRHAAWVNRGLRALRLSSSCDAVLRLLGASIHFVRLLIRIQTPPFLSETLLCFTATPSRLNPATHSPEHRPHPNQPAQGRNGTDTMADVPLQVISENAASERRITPSWTISQLKAKLETVTGIPPSSQRLSLQTSVGAERIPIDGPDEDSIRLSGFPLSPYAELHVGDTRPPGARPNYTDTSGVDKYVMPEEEYEKKSDSVLAWKKTQRLGRFDPNAPNHEQAKLEALEQEVRQRGVEVGKRCRVGGEDTRRGVVRYVGEVQEIPGGKGAWVGVQLDEPVGKNDGSIAGRRYWGEASVLKHGVFVRPERVEVGNFPPVDDLEDMEEI</sequence>
<dbReference type="EMBL" id="LFRF01000002">
    <property type="protein sequence ID" value="KND94300.1"/>
    <property type="molecule type" value="Genomic_DNA"/>
</dbReference>
<accession>A0A0L0NKP3</accession>
<dbReference type="GO" id="GO:0005634">
    <property type="term" value="C:nucleus"/>
    <property type="evidence" value="ECO:0007669"/>
    <property type="project" value="TreeGrafter"/>
</dbReference>
<proteinExistence type="inferred from homology"/>
<feature type="domain" description="CAP-Gly" evidence="7">
    <location>
        <begin position="278"/>
        <end position="322"/>
    </location>
</feature>
<evidence type="ECO:0000256" key="2">
    <source>
        <dbReference type="ARBA" id="ARBA00022490"/>
    </source>
</evidence>
<evidence type="ECO:0000259" key="6">
    <source>
        <dbReference type="PROSITE" id="PS50053"/>
    </source>
</evidence>
<evidence type="ECO:0000313" key="9">
    <source>
        <dbReference type="Proteomes" id="UP000036947"/>
    </source>
</evidence>
<reference evidence="8 9" key="1">
    <citation type="journal article" date="2015" name="BMC Genomics">
        <title>The genome of the truffle-parasite Tolypocladium ophioglossoides and the evolution of antifungal peptaibiotics.</title>
        <authorList>
            <person name="Quandt C.A."/>
            <person name="Bushley K.E."/>
            <person name="Spatafora J.W."/>
        </authorList>
    </citation>
    <scope>NUCLEOTIDE SEQUENCE [LARGE SCALE GENOMIC DNA]</scope>
    <source>
        <strain evidence="8 9">CBS 100239</strain>
    </source>
</reference>
<feature type="compositionally biased region" description="Polar residues" evidence="5">
    <location>
        <begin position="91"/>
        <end position="100"/>
    </location>
</feature>
<dbReference type="GO" id="GO:0005938">
    <property type="term" value="C:cell cortex"/>
    <property type="evidence" value="ECO:0007669"/>
    <property type="project" value="TreeGrafter"/>
</dbReference>
<dbReference type="InterPro" id="IPR000938">
    <property type="entry name" value="CAP-Gly_domain"/>
</dbReference>
<dbReference type="PROSITE" id="PS50245">
    <property type="entry name" value="CAP_GLY_2"/>
    <property type="match status" value="1"/>
</dbReference>
<organism evidence="8 9">
    <name type="scientific">Tolypocladium ophioglossoides (strain CBS 100239)</name>
    <name type="common">Snaketongue truffleclub</name>
    <name type="synonym">Elaphocordyceps ophioglossoides</name>
    <dbReference type="NCBI Taxonomy" id="1163406"/>
    <lineage>
        <taxon>Eukaryota</taxon>
        <taxon>Fungi</taxon>
        <taxon>Dikarya</taxon>
        <taxon>Ascomycota</taxon>
        <taxon>Pezizomycotina</taxon>
        <taxon>Sordariomycetes</taxon>
        <taxon>Hypocreomycetidae</taxon>
        <taxon>Hypocreales</taxon>
        <taxon>Ophiocordycipitaceae</taxon>
        <taxon>Tolypocladium</taxon>
    </lineage>
</organism>
<evidence type="ECO:0000256" key="1">
    <source>
        <dbReference type="ARBA" id="ARBA00004496"/>
    </source>
</evidence>
<name>A0A0L0NKP3_TOLOC</name>
<dbReference type="Proteomes" id="UP000036947">
    <property type="component" value="Unassembled WGS sequence"/>
</dbReference>